<dbReference type="InterPro" id="IPR027417">
    <property type="entry name" value="P-loop_NTPase"/>
</dbReference>
<comment type="caution">
    <text evidence="3">The sequence shown here is derived from an EMBL/GenBank/DDBJ whole genome shotgun (WGS) entry which is preliminary data.</text>
</comment>
<feature type="domain" description="IstB-like ATP-binding" evidence="2">
    <location>
        <begin position="18"/>
        <end position="116"/>
    </location>
</feature>
<organism evidence="3 4">
    <name type="scientific">Streptomyces cremeus</name>
    <dbReference type="NCBI Taxonomy" id="66881"/>
    <lineage>
        <taxon>Bacteria</taxon>
        <taxon>Bacillati</taxon>
        <taxon>Actinomycetota</taxon>
        <taxon>Actinomycetes</taxon>
        <taxon>Kitasatosporales</taxon>
        <taxon>Streptomycetaceae</taxon>
        <taxon>Streptomyces</taxon>
    </lineage>
</organism>
<dbReference type="RefSeq" id="WP_380836466.1">
    <property type="nucleotide sequence ID" value="NZ_JBHMCR010000001.1"/>
</dbReference>
<evidence type="ECO:0000259" key="2">
    <source>
        <dbReference type="Pfam" id="PF01695"/>
    </source>
</evidence>
<evidence type="ECO:0000313" key="4">
    <source>
        <dbReference type="Proteomes" id="UP001589718"/>
    </source>
</evidence>
<protein>
    <submittedName>
        <fullName evidence="3">ATP-binding protein</fullName>
    </submittedName>
</protein>
<feature type="compositionally biased region" description="Low complexity" evidence="1">
    <location>
        <begin position="158"/>
        <end position="172"/>
    </location>
</feature>
<dbReference type="Pfam" id="PF01695">
    <property type="entry name" value="IstB_IS21"/>
    <property type="match status" value="1"/>
</dbReference>
<feature type="compositionally biased region" description="Basic residues" evidence="1">
    <location>
        <begin position="243"/>
        <end position="258"/>
    </location>
</feature>
<dbReference type="InterPro" id="IPR002611">
    <property type="entry name" value="IstB_ATP-bd"/>
</dbReference>
<dbReference type="GO" id="GO:0005524">
    <property type="term" value="F:ATP binding"/>
    <property type="evidence" value="ECO:0007669"/>
    <property type="project" value="UniProtKB-KW"/>
</dbReference>
<evidence type="ECO:0000313" key="3">
    <source>
        <dbReference type="EMBL" id="MFB9518567.1"/>
    </source>
</evidence>
<gene>
    <name evidence="3" type="ORF">ACFFTU_01175</name>
</gene>
<dbReference type="Gene3D" id="3.40.50.300">
    <property type="entry name" value="P-loop containing nucleotide triphosphate hydrolases"/>
    <property type="match status" value="1"/>
</dbReference>
<dbReference type="EMBL" id="JBHMCR010000001">
    <property type="protein sequence ID" value="MFB9518567.1"/>
    <property type="molecule type" value="Genomic_DNA"/>
</dbReference>
<reference evidence="3 4" key="1">
    <citation type="submission" date="2024-09" db="EMBL/GenBank/DDBJ databases">
        <authorList>
            <person name="Sun Q."/>
            <person name="Mori K."/>
        </authorList>
    </citation>
    <scope>NUCLEOTIDE SEQUENCE [LARGE SCALE GENOMIC DNA]</scope>
    <source>
        <strain evidence="3 4">JCM 4362</strain>
    </source>
</reference>
<dbReference type="Proteomes" id="UP001589718">
    <property type="component" value="Unassembled WGS sequence"/>
</dbReference>
<proteinExistence type="predicted"/>
<keyword evidence="4" id="KW-1185">Reference proteome</keyword>
<keyword evidence="3" id="KW-0547">Nucleotide-binding</keyword>
<feature type="region of interest" description="Disordered" evidence="1">
    <location>
        <begin position="230"/>
        <end position="310"/>
    </location>
</feature>
<sequence length="310" mass="32212">MPSGAAPARTSLRLTSDAVDAATVHTLAGCAWAERSQPLCLVGDCGTGKSPMLTTLGATEAATAGCRVMCVSAAKLVNELVEVADENQLSKTIARYGRVGLFRIDEPGSVELDRRGPASTPAVCGPTRPALLAEPGLPAADAGPIAPSPARPTKRATVRSAVPAAAGRPASRPGRDGAGATSRPVRSAARRLCGSWLVSPPKRSCCRWAIRWRPGVSHWPPARQARRAASRSWMRPWQAVRSPSRKARKGGRRGRRSGRGTNRAVAGGGTVFRPSCRAPSCRRSTALGGFRAAGAGVRPPGGRSGERPAG</sequence>
<feature type="compositionally biased region" description="Low complexity" evidence="1">
    <location>
        <begin position="273"/>
        <end position="301"/>
    </location>
</feature>
<feature type="region of interest" description="Disordered" evidence="1">
    <location>
        <begin position="137"/>
        <end position="185"/>
    </location>
</feature>
<accession>A0ABV5P5W7</accession>
<evidence type="ECO:0000256" key="1">
    <source>
        <dbReference type="SAM" id="MobiDB-lite"/>
    </source>
</evidence>
<keyword evidence="3" id="KW-0067">ATP-binding</keyword>
<dbReference type="SUPFAM" id="SSF52540">
    <property type="entry name" value="P-loop containing nucleoside triphosphate hydrolases"/>
    <property type="match status" value="1"/>
</dbReference>
<name>A0ABV5P5W7_STRCM</name>